<keyword evidence="4 6" id="KW-1133">Transmembrane helix</keyword>
<feature type="transmembrane region" description="Helical" evidence="6">
    <location>
        <begin position="40"/>
        <end position="63"/>
    </location>
</feature>
<protein>
    <submittedName>
        <fullName evidence="7">Oligosaccharide flippase family protein</fullName>
    </submittedName>
</protein>
<dbReference type="InterPro" id="IPR002797">
    <property type="entry name" value="Polysacc_synth"/>
</dbReference>
<feature type="transmembrane region" description="Helical" evidence="6">
    <location>
        <begin position="461"/>
        <end position="483"/>
    </location>
</feature>
<evidence type="ECO:0000256" key="5">
    <source>
        <dbReference type="ARBA" id="ARBA00023136"/>
    </source>
</evidence>
<gene>
    <name evidence="7" type="ORF">ACFQ19_00060</name>
</gene>
<feature type="transmembrane region" description="Helical" evidence="6">
    <location>
        <begin position="309"/>
        <end position="329"/>
    </location>
</feature>
<dbReference type="Pfam" id="PF01943">
    <property type="entry name" value="Polysacc_synt"/>
    <property type="match status" value="1"/>
</dbReference>
<feature type="transmembrane region" description="Helical" evidence="6">
    <location>
        <begin position="125"/>
        <end position="147"/>
    </location>
</feature>
<dbReference type="InterPro" id="IPR050833">
    <property type="entry name" value="Poly_Biosynth_Transport"/>
</dbReference>
<dbReference type="PANTHER" id="PTHR30250">
    <property type="entry name" value="PST FAMILY PREDICTED COLANIC ACID TRANSPORTER"/>
    <property type="match status" value="1"/>
</dbReference>
<keyword evidence="2" id="KW-1003">Cell membrane</keyword>
<feature type="transmembrane region" description="Helical" evidence="6">
    <location>
        <begin position="372"/>
        <end position="392"/>
    </location>
</feature>
<evidence type="ECO:0000256" key="6">
    <source>
        <dbReference type="SAM" id="Phobius"/>
    </source>
</evidence>
<dbReference type="RefSeq" id="WP_379589802.1">
    <property type="nucleotide sequence ID" value="NZ_JBHTKK010000001.1"/>
</dbReference>
<sequence>MNQLKMGAMLSYLSIFISILLALLYTPFMIRILGQAEYGLYSLIGSIAAYFSVMDLGLGNALVRYSARNREIGNSYSASKLNGLFLMLYTVIGLITILVGVGVYNSVDVIFGNGLSGEDIHKAKIMIVILIINFALSFPLSIFNSILRAHEKFVIDKTVSIIRIVLGPLLILPIIYVGYGAVSMVVITTSVNLSCLLFTMIYCFKKLNVSFYFGKMDMRLTREILGYSFLVFLGVVVDQIYWQTDQIILGAVSGTVPVAVYAIAMLFVKLYKQFSTAISGLLLPRISMMVAKNVENKELSNLMIKYGRIQYFIITLILCGYILYGKEFISYWAGPGYDQTYYIGLIILIPLTIPLIQNIGVNILYAKSLQGFRATVLIIIAILNIFVSIPIAKEHGGVGVAVITALTILLGNVIVMNIYYQKKIGLDMLNFWKNILAATLPIVLSLVVGYFISMLFVQESIFYLGIKIVVYTCIHALFIYFIGFNSYEKQLIKSIIARVKTRIM</sequence>
<comment type="subcellular location">
    <subcellularLocation>
        <location evidence="1">Cell membrane</location>
        <topology evidence="1">Multi-pass membrane protein</topology>
    </subcellularLocation>
</comment>
<keyword evidence="5 6" id="KW-0472">Membrane</keyword>
<feature type="transmembrane region" description="Helical" evidence="6">
    <location>
        <begin position="224"/>
        <end position="242"/>
    </location>
</feature>
<comment type="caution">
    <text evidence="7">The sequence shown here is derived from an EMBL/GenBank/DDBJ whole genome shotgun (WGS) entry which is preliminary data.</text>
</comment>
<evidence type="ECO:0000256" key="1">
    <source>
        <dbReference type="ARBA" id="ARBA00004651"/>
    </source>
</evidence>
<evidence type="ECO:0000256" key="2">
    <source>
        <dbReference type="ARBA" id="ARBA00022475"/>
    </source>
</evidence>
<evidence type="ECO:0000313" key="7">
    <source>
        <dbReference type="EMBL" id="MFD1064404.1"/>
    </source>
</evidence>
<accession>A0ABW3N9N8</accession>
<evidence type="ECO:0000256" key="4">
    <source>
        <dbReference type="ARBA" id="ARBA00022989"/>
    </source>
</evidence>
<feature type="transmembrane region" description="Helical" evidence="6">
    <location>
        <begin position="84"/>
        <end position="105"/>
    </location>
</feature>
<evidence type="ECO:0000313" key="8">
    <source>
        <dbReference type="Proteomes" id="UP001597041"/>
    </source>
</evidence>
<reference evidence="8" key="1">
    <citation type="journal article" date="2019" name="Int. J. Syst. Evol. Microbiol.">
        <title>The Global Catalogue of Microorganisms (GCM) 10K type strain sequencing project: providing services to taxonomists for standard genome sequencing and annotation.</title>
        <authorList>
            <consortium name="The Broad Institute Genomics Platform"/>
            <consortium name="The Broad Institute Genome Sequencing Center for Infectious Disease"/>
            <person name="Wu L."/>
            <person name="Ma J."/>
        </authorList>
    </citation>
    <scope>NUCLEOTIDE SEQUENCE [LARGE SCALE GENOMIC DNA]</scope>
    <source>
        <strain evidence="8">CCUG 56608</strain>
    </source>
</reference>
<feature type="transmembrane region" description="Helical" evidence="6">
    <location>
        <begin position="341"/>
        <end position="365"/>
    </location>
</feature>
<dbReference type="EMBL" id="JBHTKK010000001">
    <property type="protein sequence ID" value="MFD1064404.1"/>
    <property type="molecule type" value="Genomic_DNA"/>
</dbReference>
<name>A0ABW3N9N8_9BACI</name>
<organism evidence="7 8">
    <name type="scientific">Oceanobacillus locisalsi</name>
    <dbReference type="NCBI Taxonomy" id="546107"/>
    <lineage>
        <taxon>Bacteria</taxon>
        <taxon>Bacillati</taxon>
        <taxon>Bacillota</taxon>
        <taxon>Bacilli</taxon>
        <taxon>Bacillales</taxon>
        <taxon>Bacillaceae</taxon>
        <taxon>Oceanobacillus</taxon>
    </lineage>
</organism>
<feature type="transmembrane region" description="Helical" evidence="6">
    <location>
        <begin position="248"/>
        <end position="268"/>
    </location>
</feature>
<feature type="transmembrane region" description="Helical" evidence="6">
    <location>
        <begin position="398"/>
        <end position="419"/>
    </location>
</feature>
<dbReference type="PANTHER" id="PTHR30250:SF26">
    <property type="entry name" value="PSMA PROTEIN"/>
    <property type="match status" value="1"/>
</dbReference>
<feature type="transmembrane region" description="Helical" evidence="6">
    <location>
        <begin position="159"/>
        <end position="179"/>
    </location>
</feature>
<proteinExistence type="predicted"/>
<evidence type="ECO:0000256" key="3">
    <source>
        <dbReference type="ARBA" id="ARBA00022692"/>
    </source>
</evidence>
<feature type="transmembrane region" description="Helical" evidence="6">
    <location>
        <begin position="185"/>
        <end position="204"/>
    </location>
</feature>
<dbReference type="Proteomes" id="UP001597041">
    <property type="component" value="Unassembled WGS sequence"/>
</dbReference>
<feature type="transmembrane region" description="Helical" evidence="6">
    <location>
        <begin position="431"/>
        <end position="455"/>
    </location>
</feature>
<feature type="transmembrane region" description="Helical" evidence="6">
    <location>
        <begin position="12"/>
        <end position="34"/>
    </location>
</feature>
<keyword evidence="3 6" id="KW-0812">Transmembrane</keyword>
<keyword evidence="8" id="KW-1185">Reference proteome</keyword>